<reference evidence="2 3" key="1">
    <citation type="submission" date="2022-12" db="EMBL/GenBank/DDBJ databases">
        <title>Chromosome-level genome assembly of true bugs.</title>
        <authorList>
            <person name="Ma L."/>
            <person name="Li H."/>
        </authorList>
    </citation>
    <scope>NUCLEOTIDE SEQUENCE [LARGE SCALE GENOMIC DNA]</scope>
    <source>
        <strain evidence="2">Lab_2022b</strain>
    </source>
</reference>
<feature type="compositionally biased region" description="Low complexity" evidence="1">
    <location>
        <begin position="29"/>
        <end position="53"/>
    </location>
</feature>
<comment type="caution">
    <text evidence="2">The sequence shown here is derived from an EMBL/GenBank/DDBJ whole genome shotgun (WGS) entry which is preliminary data.</text>
</comment>
<evidence type="ECO:0000313" key="3">
    <source>
        <dbReference type="Proteomes" id="UP001461498"/>
    </source>
</evidence>
<evidence type="ECO:0000256" key="1">
    <source>
        <dbReference type="SAM" id="MobiDB-lite"/>
    </source>
</evidence>
<dbReference type="EMBL" id="JAPXFL010000001">
    <property type="protein sequence ID" value="KAK9511684.1"/>
    <property type="molecule type" value="Genomic_DNA"/>
</dbReference>
<accession>A0AAW1DL11</accession>
<name>A0AAW1DL11_9HEMI</name>
<sequence length="106" mass="11603">MQTKTLNTEVLNNSTPAVINTITAPPVSQQQLQQQPQQQEHQQQQFNTSLSSSQQLQQDSASLIVFICSQDGSLAPPVPPRLVLQAQSLVHDLSNSGKQALSFTKH</sequence>
<evidence type="ECO:0000313" key="2">
    <source>
        <dbReference type="EMBL" id="KAK9511684.1"/>
    </source>
</evidence>
<proteinExistence type="predicted"/>
<dbReference type="AlphaFoldDB" id="A0AAW1DL11"/>
<organism evidence="2 3">
    <name type="scientific">Rhynocoris fuscipes</name>
    <dbReference type="NCBI Taxonomy" id="488301"/>
    <lineage>
        <taxon>Eukaryota</taxon>
        <taxon>Metazoa</taxon>
        <taxon>Ecdysozoa</taxon>
        <taxon>Arthropoda</taxon>
        <taxon>Hexapoda</taxon>
        <taxon>Insecta</taxon>
        <taxon>Pterygota</taxon>
        <taxon>Neoptera</taxon>
        <taxon>Paraneoptera</taxon>
        <taxon>Hemiptera</taxon>
        <taxon>Heteroptera</taxon>
        <taxon>Panheteroptera</taxon>
        <taxon>Cimicomorpha</taxon>
        <taxon>Reduviidae</taxon>
        <taxon>Harpactorinae</taxon>
        <taxon>Harpactorini</taxon>
        <taxon>Rhynocoris</taxon>
    </lineage>
</organism>
<keyword evidence="3" id="KW-1185">Reference proteome</keyword>
<protein>
    <submittedName>
        <fullName evidence="2">Uncharacterized protein</fullName>
    </submittedName>
</protein>
<gene>
    <name evidence="2" type="ORF">O3M35_000300</name>
</gene>
<feature type="region of interest" description="Disordered" evidence="1">
    <location>
        <begin position="26"/>
        <end position="53"/>
    </location>
</feature>
<dbReference type="Proteomes" id="UP001461498">
    <property type="component" value="Unassembled WGS sequence"/>
</dbReference>